<sequence>MAGMLPGVEAARRRRFHQTGLTNGGAASTRSSFSLYAANFYTSSVEKNPLRQVESDDDEELDAVAREAKKRLDHKLSRSIGNVKSRGEKIYVFKDMLLCSFGNNKS</sequence>
<protein>
    <submittedName>
        <fullName evidence="1">Uncharacterized protein</fullName>
    </submittedName>
</protein>
<gene>
    <name evidence="1" type="ORF">CDL12_18776</name>
</gene>
<dbReference type="STRING" id="429701.A0A2G9GTQ8"/>
<dbReference type="Proteomes" id="UP000231279">
    <property type="component" value="Unassembled WGS sequence"/>
</dbReference>
<dbReference type="EMBL" id="NKXS01003742">
    <property type="protein sequence ID" value="PIN08648.1"/>
    <property type="molecule type" value="Genomic_DNA"/>
</dbReference>
<reference evidence="2" key="1">
    <citation type="journal article" date="2018" name="Gigascience">
        <title>Genome assembly of the Pink Ipe (Handroanthus impetiginosus, Bignoniaceae), a highly valued, ecologically keystone Neotropical timber forest tree.</title>
        <authorList>
            <person name="Silva-Junior O.B."/>
            <person name="Grattapaglia D."/>
            <person name="Novaes E."/>
            <person name="Collevatti R.G."/>
        </authorList>
    </citation>
    <scope>NUCLEOTIDE SEQUENCE [LARGE SCALE GENOMIC DNA]</scope>
    <source>
        <strain evidence="2">cv. UFG-1</strain>
    </source>
</reference>
<accession>A0A2G9GTQ8</accession>
<dbReference type="OrthoDB" id="8062037at2759"/>
<dbReference type="AlphaFoldDB" id="A0A2G9GTQ8"/>
<comment type="caution">
    <text evidence="1">The sequence shown here is derived from an EMBL/GenBank/DDBJ whole genome shotgun (WGS) entry which is preliminary data.</text>
</comment>
<organism evidence="1 2">
    <name type="scientific">Handroanthus impetiginosus</name>
    <dbReference type="NCBI Taxonomy" id="429701"/>
    <lineage>
        <taxon>Eukaryota</taxon>
        <taxon>Viridiplantae</taxon>
        <taxon>Streptophyta</taxon>
        <taxon>Embryophyta</taxon>
        <taxon>Tracheophyta</taxon>
        <taxon>Spermatophyta</taxon>
        <taxon>Magnoliopsida</taxon>
        <taxon>eudicotyledons</taxon>
        <taxon>Gunneridae</taxon>
        <taxon>Pentapetalae</taxon>
        <taxon>asterids</taxon>
        <taxon>lamiids</taxon>
        <taxon>Lamiales</taxon>
        <taxon>Bignoniaceae</taxon>
        <taxon>Crescentiina</taxon>
        <taxon>Tabebuia alliance</taxon>
        <taxon>Handroanthus</taxon>
    </lineage>
</organism>
<evidence type="ECO:0000313" key="1">
    <source>
        <dbReference type="EMBL" id="PIN08648.1"/>
    </source>
</evidence>
<proteinExistence type="predicted"/>
<keyword evidence="2" id="KW-1185">Reference proteome</keyword>
<evidence type="ECO:0000313" key="2">
    <source>
        <dbReference type="Proteomes" id="UP000231279"/>
    </source>
</evidence>
<name>A0A2G9GTQ8_9LAMI</name>